<dbReference type="AlphaFoldDB" id="A0A194VQ87"/>
<evidence type="ECO:0000313" key="1">
    <source>
        <dbReference type="EMBL" id="KUI65990.1"/>
    </source>
</evidence>
<accession>A0A194VQ87</accession>
<sequence>MQHYIPQPNGVYPMATNPQQEYDTIQRLFQAGTANPDQTIIVTIDIEAYDAVPNPVRIQGLGLSLRTVDGDESTIQNHYFRIYKNITFVNRHSPSNPGGFAYGTTEEIYMACDLAIRLGVMFWALQRCYRTVVLAGYSTSTDLGFLLHGVAWPPPMGLVIIDVQLAIMHKHGLNQKPRL</sequence>
<proteinExistence type="predicted"/>
<dbReference type="EMBL" id="CM003099">
    <property type="protein sequence ID" value="KUI65990.1"/>
    <property type="molecule type" value="Genomic_DNA"/>
</dbReference>
<dbReference type="Proteomes" id="UP000078559">
    <property type="component" value="Chromosome 2"/>
</dbReference>
<protein>
    <submittedName>
        <fullName evidence="1">Uncharacterized protein</fullName>
    </submittedName>
</protein>
<keyword evidence="2" id="KW-1185">Reference proteome</keyword>
<reference evidence="1" key="1">
    <citation type="submission" date="2014-12" db="EMBL/GenBank/DDBJ databases">
        <title>Genome Sequence of Valsa Canker Pathogens Uncovers a Specific Adaption of Colonization on Woody Bark.</title>
        <authorList>
            <person name="Yin Z."/>
            <person name="Liu H."/>
            <person name="Gao X."/>
            <person name="Li Z."/>
            <person name="Song N."/>
            <person name="Ke X."/>
            <person name="Dai Q."/>
            <person name="Wu Y."/>
            <person name="Sun Y."/>
            <person name="Xu J.-R."/>
            <person name="Kang Z.K."/>
            <person name="Wang L."/>
            <person name="Huang L."/>
        </authorList>
    </citation>
    <scope>NUCLEOTIDE SEQUENCE [LARGE SCALE GENOMIC DNA]</scope>
    <source>
        <strain evidence="1">03-8</strain>
    </source>
</reference>
<name>A0A194VQ87_CYTMA</name>
<gene>
    <name evidence="1" type="ORF">VM1G_01361</name>
</gene>
<organism evidence="1 2">
    <name type="scientific">Cytospora mali</name>
    <name type="common">Apple Valsa canker fungus</name>
    <name type="synonym">Valsa mali</name>
    <dbReference type="NCBI Taxonomy" id="578113"/>
    <lineage>
        <taxon>Eukaryota</taxon>
        <taxon>Fungi</taxon>
        <taxon>Dikarya</taxon>
        <taxon>Ascomycota</taxon>
        <taxon>Pezizomycotina</taxon>
        <taxon>Sordariomycetes</taxon>
        <taxon>Sordariomycetidae</taxon>
        <taxon>Diaporthales</taxon>
        <taxon>Cytosporaceae</taxon>
        <taxon>Cytospora</taxon>
    </lineage>
</organism>
<evidence type="ECO:0000313" key="2">
    <source>
        <dbReference type="Proteomes" id="UP000078559"/>
    </source>
</evidence>